<evidence type="ECO:0008006" key="3">
    <source>
        <dbReference type="Google" id="ProtNLM"/>
    </source>
</evidence>
<accession>A0A4P7QJ85</accession>
<keyword evidence="2" id="KW-1185">Reference proteome</keyword>
<dbReference type="AlphaFoldDB" id="A0A4P7QJ85"/>
<reference evidence="1 2" key="1">
    <citation type="submission" date="2019-04" db="EMBL/GenBank/DDBJ databases">
        <title>Corynebacterium endometrii sp. nov., isolated from the uterus of a cow with endometritis.</title>
        <authorList>
            <person name="Ballas P."/>
            <person name="Ruckert C."/>
            <person name="Wagener K."/>
            <person name="Drillich M."/>
            <person name="Kaempfer P."/>
            <person name="Busse H.-J."/>
            <person name="Ehling-Schulz M."/>
        </authorList>
    </citation>
    <scope>NUCLEOTIDE SEQUENCE [LARGE SCALE GENOMIC DNA]</scope>
    <source>
        <strain evidence="1 2">LMM-1653</strain>
    </source>
</reference>
<proteinExistence type="predicted"/>
<protein>
    <recommendedName>
        <fullName evidence="3">Methyltransferase</fullName>
    </recommendedName>
</protein>
<dbReference type="EMBL" id="CP039247">
    <property type="protein sequence ID" value="QCB28837.1"/>
    <property type="molecule type" value="Genomic_DNA"/>
</dbReference>
<evidence type="ECO:0000313" key="2">
    <source>
        <dbReference type="Proteomes" id="UP000296352"/>
    </source>
</evidence>
<dbReference type="OrthoDB" id="9795864at2"/>
<dbReference type="PANTHER" id="PTHR43460:SF1">
    <property type="entry name" value="METHYLTRANSFERASE TYPE 11 DOMAIN-CONTAINING PROTEIN"/>
    <property type="match status" value="1"/>
</dbReference>
<sequence>MSRHESFSAEEVARVLRPAGIFLTQQVSGDNCPELLTWFGGESQYPDVNLSHYTAMVKDAGLEIVDSGERAGHMHFDDVETLITYLGYCPWEAPEFDVEKHADVLRELANSAAAGDRIALTEKRFWLHARAAG</sequence>
<gene>
    <name evidence="1" type="ORF">CENDO_07815</name>
</gene>
<name>A0A4P7QJ85_9CORY</name>
<evidence type="ECO:0000313" key="1">
    <source>
        <dbReference type="EMBL" id="QCB28837.1"/>
    </source>
</evidence>
<dbReference type="PANTHER" id="PTHR43460">
    <property type="entry name" value="METHYLTRANSFERASE"/>
    <property type="match status" value="1"/>
</dbReference>
<dbReference type="InterPro" id="IPR052939">
    <property type="entry name" value="23S_rRNA_MeTrnsfrase_RlmA"/>
</dbReference>
<dbReference type="RefSeq" id="WP_136141524.1">
    <property type="nucleotide sequence ID" value="NZ_CP039247.1"/>
</dbReference>
<dbReference type="SUPFAM" id="SSF53335">
    <property type="entry name" value="S-adenosyl-L-methionine-dependent methyltransferases"/>
    <property type="match status" value="1"/>
</dbReference>
<organism evidence="1 2">
    <name type="scientific">Corynebacterium endometrii</name>
    <dbReference type="NCBI Taxonomy" id="2488819"/>
    <lineage>
        <taxon>Bacteria</taxon>
        <taxon>Bacillati</taxon>
        <taxon>Actinomycetota</taxon>
        <taxon>Actinomycetes</taxon>
        <taxon>Mycobacteriales</taxon>
        <taxon>Corynebacteriaceae</taxon>
        <taxon>Corynebacterium</taxon>
    </lineage>
</organism>
<dbReference type="InterPro" id="IPR029063">
    <property type="entry name" value="SAM-dependent_MTases_sf"/>
</dbReference>
<dbReference type="Proteomes" id="UP000296352">
    <property type="component" value="Chromosome"/>
</dbReference>
<dbReference type="KEGG" id="cee:CENDO_07815"/>